<dbReference type="CDD" id="cd12152">
    <property type="entry name" value="F1-ATPase_delta"/>
    <property type="match status" value="1"/>
</dbReference>
<dbReference type="KEGG" id="mbas:ALGA_1730"/>
<dbReference type="GO" id="GO:0045259">
    <property type="term" value="C:proton-transporting ATP synthase complex"/>
    <property type="evidence" value="ECO:0007669"/>
    <property type="project" value="UniProtKB-KW"/>
</dbReference>
<evidence type="ECO:0000256" key="5">
    <source>
        <dbReference type="ARBA" id="ARBA00023065"/>
    </source>
</evidence>
<dbReference type="EMBL" id="AP018042">
    <property type="protein sequence ID" value="BAX80104.1"/>
    <property type="molecule type" value="Genomic_DNA"/>
</dbReference>
<dbReference type="NCBIfam" id="TIGR01216">
    <property type="entry name" value="ATP_synt_epsi"/>
    <property type="match status" value="1"/>
</dbReference>
<organism evidence="11 12">
    <name type="scientific">Labilibaculum antarcticum</name>
    <dbReference type="NCBI Taxonomy" id="1717717"/>
    <lineage>
        <taxon>Bacteria</taxon>
        <taxon>Pseudomonadati</taxon>
        <taxon>Bacteroidota</taxon>
        <taxon>Bacteroidia</taxon>
        <taxon>Marinilabiliales</taxon>
        <taxon>Marinifilaceae</taxon>
        <taxon>Labilibaculum</taxon>
    </lineage>
</organism>
<evidence type="ECO:0000256" key="7">
    <source>
        <dbReference type="ARBA" id="ARBA00023196"/>
    </source>
</evidence>
<comment type="similarity">
    <text evidence="3 9">Belongs to the ATPase epsilon chain family.</text>
</comment>
<dbReference type="PANTHER" id="PTHR13822">
    <property type="entry name" value="ATP SYNTHASE DELTA/EPSILON CHAIN"/>
    <property type="match status" value="1"/>
</dbReference>
<sequence>MHLEIVTPEKSLYTGEVELVQLPGKDGSFEILKNHAPIVSSLGKGTIKLKPVGGDEIFFEVNGGVVECKKNVISVLADK</sequence>
<dbReference type="AlphaFoldDB" id="A0A1Y1CIE7"/>
<dbReference type="Gene3D" id="2.60.15.10">
    <property type="entry name" value="F0F1 ATP synthase delta/epsilon subunit, N-terminal"/>
    <property type="match status" value="1"/>
</dbReference>
<keyword evidence="7 9" id="KW-0139">CF(1)</keyword>
<dbReference type="Proteomes" id="UP000218267">
    <property type="component" value="Chromosome"/>
</dbReference>
<dbReference type="OrthoDB" id="5294255at2"/>
<dbReference type="GO" id="GO:0012505">
    <property type="term" value="C:endomembrane system"/>
    <property type="evidence" value="ECO:0007669"/>
    <property type="project" value="UniProtKB-SubCell"/>
</dbReference>
<dbReference type="InterPro" id="IPR020546">
    <property type="entry name" value="ATP_synth_F1_dsu/esu_N"/>
</dbReference>
<keyword evidence="4 9" id="KW-0813">Transport</keyword>
<evidence type="ECO:0000313" key="12">
    <source>
        <dbReference type="Proteomes" id="UP000218267"/>
    </source>
</evidence>
<keyword evidence="6" id="KW-0472">Membrane</keyword>
<dbReference type="PANTHER" id="PTHR13822:SF10">
    <property type="entry name" value="ATP SYNTHASE EPSILON CHAIN, CHLOROPLASTIC"/>
    <property type="match status" value="1"/>
</dbReference>
<keyword evidence="8 9" id="KW-0066">ATP synthesis</keyword>
<comment type="function">
    <text evidence="1">Produces ATP from ADP in the presence of a proton gradient across the membrane.</text>
</comment>
<evidence type="ECO:0000256" key="1">
    <source>
        <dbReference type="ARBA" id="ARBA00003543"/>
    </source>
</evidence>
<dbReference type="InterPro" id="IPR036771">
    <property type="entry name" value="ATPsynth_dsu/esu_N"/>
</dbReference>
<evidence type="ECO:0000259" key="10">
    <source>
        <dbReference type="Pfam" id="PF02823"/>
    </source>
</evidence>
<comment type="subunit">
    <text evidence="9">F-type ATPases have 2 components, CF(1) - the catalytic core - and CF(0) - the membrane proton channel. CF(1) has five subunits: alpha(3), beta(3), gamma(1), delta(1), epsilon(1). CF(0) has three main subunits: a, b and c.</text>
</comment>
<accession>A0A1Y1CIE7</accession>
<evidence type="ECO:0000256" key="6">
    <source>
        <dbReference type="ARBA" id="ARBA00023136"/>
    </source>
</evidence>
<dbReference type="Pfam" id="PF02823">
    <property type="entry name" value="ATP-synt_DE_N"/>
    <property type="match status" value="1"/>
</dbReference>
<dbReference type="RefSeq" id="WP_096428977.1">
    <property type="nucleotide sequence ID" value="NZ_AP018042.1"/>
</dbReference>
<evidence type="ECO:0000256" key="2">
    <source>
        <dbReference type="ARBA" id="ARBA00004184"/>
    </source>
</evidence>
<keyword evidence="5 9" id="KW-0406">Ion transport</keyword>
<evidence type="ECO:0000256" key="9">
    <source>
        <dbReference type="RuleBase" id="RU003656"/>
    </source>
</evidence>
<gene>
    <name evidence="11" type="ORF">ALGA_1730</name>
</gene>
<dbReference type="InterPro" id="IPR001469">
    <property type="entry name" value="ATP_synth_F1_dsu/esu"/>
</dbReference>
<comment type="subcellular location">
    <subcellularLocation>
        <location evidence="2">Endomembrane system</location>
        <topology evidence="2">Peripheral membrane protein</topology>
    </subcellularLocation>
</comment>
<evidence type="ECO:0000313" key="11">
    <source>
        <dbReference type="EMBL" id="BAX80104.1"/>
    </source>
</evidence>
<evidence type="ECO:0000256" key="8">
    <source>
        <dbReference type="ARBA" id="ARBA00023310"/>
    </source>
</evidence>
<evidence type="ECO:0000256" key="4">
    <source>
        <dbReference type="ARBA" id="ARBA00022448"/>
    </source>
</evidence>
<reference evidence="12" key="2">
    <citation type="journal article" date="2020" name="Antonie Van Leeuwenhoek">
        <title>Labilibaculum antarcticum sp. nov., a novel facultative anaerobic, psychrotorelant bacterium isolated from marine sediment of Antarctica.</title>
        <authorList>
            <person name="Watanabe M."/>
            <person name="Kojima H."/>
            <person name="Fukui M."/>
        </authorList>
    </citation>
    <scope>NUCLEOTIDE SEQUENCE [LARGE SCALE GENOMIC DNA]</scope>
    <source>
        <strain evidence="12">SPP2</strain>
    </source>
</reference>
<evidence type="ECO:0000256" key="3">
    <source>
        <dbReference type="ARBA" id="ARBA00005712"/>
    </source>
</evidence>
<keyword evidence="12" id="KW-1185">Reference proteome</keyword>
<reference evidence="11 12" key="1">
    <citation type="journal article" date="2018" name="Mar. Genomics">
        <title>Complete genome sequence of Marinifilaceae bacterium strain SPP2, isolated from the Antarctic marine sediment.</title>
        <authorList>
            <person name="Watanabe M."/>
            <person name="Kojima H."/>
            <person name="Fukui M."/>
        </authorList>
    </citation>
    <scope>NUCLEOTIDE SEQUENCE [LARGE SCALE GENOMIC DNA]</scope>
    <source>
        <strain evidence="11 12">SPP2</strain>
    </source>
</reference>
<protein>
    <submittedName>
        <fullName evidence="11">ATP synthase F1 subunit epsilon</fullName>
    </submittedName>
</protein>
<proteinExistence type="inferred from homology"/>
<dbReference type="GO" id="GO:0046933">
    <property type="term" value="F:proton-transporting ATP synthase activity, rotational mechanism"/>
    <property type="evidence" value="ECO:0007669"/>
    <property type="project" value="InterPro"/>
</dbReference>
<feature type="domain" description="ATP synthase F1 complex delta/epsilon subunit N-terminal" evidence="10">
    <location>
        <begin position="1"/>
        <end position="78"/>
    </location>
</feature>
<name>A0A1Y1CIE7_9BACT</name>
<dbReference type="SUPFAM" id="SSF51344">
    <property type="entry name" value="Epsilon subunit of F1F0-ATP synthase N-terminal domain"/>
    <property type="match status" value="1"/>
</dbReference>